<protein>
    <submittedName>
        <fullName evidence="1">Uncharacterized protein</fullName>
    </submittedName>
</protein>
<gene>
    <name evidence="1" type="ORF">LIPSTDRAFT_74987</name>
</gene>
<dbReference type="EMBL" id="KV454301">
    <property type="protein sequence ID" value="ODQ70008.1"/>
    <property type="molecule type" value="Genomic_DNA"/>
</dbReference>
<dbReference type="AlphaFoldDB" id="A0A1E3PXK0"/>
<evidence type="ECO:0000313" key="1">
    <source>
        <dbReference type="EMBL" id="ODQ70008.1"/>
    </source>
</evidence>
<dbReference type="SUPFAM" id="SSF160088">
    <property type="entry name" value="NRDP1 C-terminal domain-like"/>
    <property type="match status" value="1"/>
</dbReference>
<organism evidence="1 2">
    <name type="scientific">Lipomyces starkeyi NRRL Y-11557</name>
    <dbReference type="NCBI Taxonomy" id="675824"/>
    <lineage>
        <taxon>Eukaryota</taxon>
        <taxon>Fungi</taxon>
        <taxon>Dikarya</taxon>
        <taxon>Ascomycota</taxon>
        <taxon>Saccharomycotina</taxon>
        <taxon>Lipomycetes</taxon>
        <taxon>Lipomycetales</taxon>
        <taxon>Lipomycetaceae</taxon>
        <taxon>Lipomyces</taxon>
    </lineage>
</organism>
<dbReference type="Proteomes" id="UP000094385">
    <property type="component" value="Unassembled WGS sequence"/>
</dbReference>
<reference evidence="1 2" key="1">
    <citation type="journal article" date="2016" name="Proc. Natl. Acad. Sci. U.S.A.">
        <title>Comparative genomics of biotechnologically important yeasts.</title>
        <authorList>
            <person name="Riley R."/>
            <person name="Haridas S."/>
            <person name="Wolfe K.H."/>
            <person name="Lopes M.R."/>
            <person name="Hittinger C.T."/>
            <person name="Goeker M."/>
            <person name="Salamov A.A."/>
            <person name="Wisecaver J.H."/>
            <person name="Long T.M."/>
            <person name="Calvey C.H."/>
            <person name="Aerts A.L."/>
            <person name="Barry K.W."/>
            <person name="Choi C."/>
            <person name="Clum A."/>
            <person name="Coughlan A.Y."/>
            <person name="Deshpande S."/>
            <person name="Douglass A.P."/>
            <person name="Hanson S.J."/>
            <person name="Klenk H.-P."/>
            <person name="LaButti K.M."/>
            <person name="Lapidus A."/>
            <person name="Lindquist E.A."/>
            <person name="Lipzen A.M."/>
            <person name="Meier-Kolthoff J.P."/>
            <person name="Ohm R.A."/>
            <person name="Otillar R.P."/>
            <person name="Pangilinan J.L."/>
            <person name="Peng Y."/>
            <person name="Rokas A."/>
            <person name="Rosa C.A."/>
            <person name="Scheuner C."/>
            <person name="Sibirny A.A."/>
            <person name="Slot J.C."/>
            <person name="Stielow J.B."/>
            <person name="Sun H."/>
            <person name="Kurtzman C.P."/>
            <person name="Blackwell M."/>
            <person name="Grigoriev I.V."/>
            <person name="Jeffries T.W."/>
        </authorList>
    </citation>
    <scope>NUCLEOTIDE SEQUENCE [LARGE SCALE GENOMIC DNA]</scope>
    <source>
        <strain evidence="1 2">NRRL Y-11557</strain>
    </source>
</reference>
<dbReference type="InterPro" id="IPR037255">
    <property type="entry name" value="NRDP1_C"/>
</dbReference>
<dbReference type="OrthoDB" id="76567at2759"/>
<evidence type="ECO:0000313" key="2">
    <source>
        <dbReference type="Proteomes" id="UP000094385"/>
    </source>
</evidence>
<accession>A0A1E3PXK0</accession>
<keyword evidence="2" id="KW-1185">Reference proteome</keyword>
<sequence length="125" mass="14366">MEWYTLHEYFGPIFYRGHRWTGEITEAFIEIWGPGYSSPDRCDLIQDGVFSRNLPTTLRLKMSDLCPEEKWVGANIPDREIVFNGTRFTSRLLLDTAHKGSVVSLFIHEWSAVNGNISIRDTGTI</sequence>
<name>A0A1E3PXK0_LIPST</name>
<proteinExistence type="predicted"/>